<gene>
    <name evidence="2" type="ORF">PDESU_02043</name>
</gene>
<organism evidence="2 3">
    <name type="scientific">Pontiella desulfatans</name>
    <dbReference type="NCBI Taxonomy" id="2750659"/>
    <lineage>
        <taxon>Bacteria</taxon>
        <taxon>Pseudomonadati</taxon>
        <taxon>Kiritimatiellota</taxon>
        <taxon>Kiritimatiellia</taxon>
        <taxon>Kiritimatiellales</taxon>
        <taxon>Pontiellaceae</taxon>
        <taxon>Pontiella</taxon>
    </lineage>
</organism>
<dbReference type="EMBL" id="CAAHFG010000001">
    <property type="protein sequence ID" value="VGO13486.1"/>
    <property type="molecule type" value="Genomic_DNA"/>
</dbReference>
<accession>A0A6C2U271</accession>
<evidence type="ECO:0000313" key="3">
    <source>
        <dbReference type="Proteomes" id="UP000366872"/>
    </source>
</evidence>
<dbReference type="AlphaFoldDB" id="A0A6C2U271"/>
<protein>
    <recommendedName>
        <fullName evidence="4">JAB domain-containing protein</fullName>
    </recommendedName>
</protein>
<name>A0A6C2U271_PONDE</name>
<dbReference type="RefSeq" id="WP_136079055.1">
    <property type="nucleotide sequence ID" value="NZ_CAAHFG010000001.1"/>
</dbReference>
<keyword evidence="3" id="KW-1185">Reference proteome</keyword>
<evidence type="ECO:0008006" key="4">
    <source>
        <dbReference type="Google" id="ProtNLM"/>
    </source>
</evidence>
<reference evidence="2 3" key="1">
    <citation type="submission" date="2019-04" db="EMBL/GenBank/DDBJ databases">
        <authorList>
            <person name="Van Vliet M D."/>
        </authorList>
    </citation>
    <scope>NUCLEOTIDE SEQUENCE [LARGE SCALE GENOMIC DNA]</scope>
    <source>
        <strain evidence="2 3">F1</strain>
    </source>
</reference>
<sequence length="183" mass="20355">MKTQNSLGLWKPSNEGLPGKKSTHDSALVGIKTLQCDYACDEVKQEERILIHRSEIESIRCNTLEWGDTETGGHLYGAYTGSGTPIVMLATPPGPQAVHSTATFIQDINYFRRCSEKIYKRFGLCFIGRWHSHHVMGLRRPSMGDIASASSIMAKNCIPTFVELITTMSPSKGNVTINAYIYR</sequence>
<feature type="region of interest" description="Disordered" evidence="1">
    <location>
        <begin position="1"/>
        <end position="22"/>
    </location>
</feature>
<evidence type="ECO:0000256" key="1">
    <source>
        <dbReference type="SAM" id="MobiDB-lite"/>
    </source>
</evidence>
<evidence type="ECO:0000313" key="2">
    <source>
        <dbReference type="EMBL" id="VGO13486.1"/>
    </source>
</evidence>
<dbReference type="Proteomes" id="UP000366872">
    <property type="component" value="Unassembled WGS sequence"/>
</dbReference>
<proteinExistence type="predicted"/>